<evidence type="ECO:0000256" key="3">
    <source>
        <dbReference type="ARBA" id="ARBA00037932"/>
    </source>
</evidence>
<evidence type="ECO:0000256" key="2">
    <source>
        <dbReference type="ARBA" id="ARBA00022679"/>
    </source>
</evidence>
<dbReference type="InterPro" id="IPR029063">
    <property type="entry name" value="SAM-dependent_MTases_sf"/>
</dbReference>
<dbReference type="EnsemblMetazoa" id="CJA00534.1">
    <property type="protein sequence ID" value="CJA00534.1"/>
    <property type="gene ID" value="WBGene00119737"/>
</dbReference>
<accession>A0A8R1DEP7</accession>
<dbReference type="GO" id="GO:0016279">
    <property type="term" value="F:protein-lysine N-methyltransferase activity"/>
    <property type="evidence" value="ECO:0007669"/>
    <property type="project" value="TreeGrafter"/>
</dbReference>
<keyword evidence="2" id="KW-0808">Transferase</keyword>
<evidence type="ECO:0000313" key="7">
    <source>
        <dbReference type="Proteomes" id="UP000005237"/>
    </source>
</evidence>
<dbReference type="PANTHER" id="PTHR43648:SF1">
    <property type="entry name" value="ELECTRON TRANSFER FLAVOPROTEIN BETA SUBUNIT LYSINE METHYLTRANSFERASE"/>
    <property type="match status" value="1"/>
</dbReference>
<dbReference type="PANTHER" id="PTHR43648">
    <property type="entry name" value="ELECTRON TRANSFER FLAVOPROTEIN BETA SUBUNIT LYSINE METHYLTRANSFERASE"/>
    <property type="match status" value="1"/>
</dbReference>
<keyword evidence="1" id="KW-0489">Methyltransferase</keyword>
<dbReference type="SUPFAM" id="SSF53335">
    <property type="entry name" value="S-adenosyl-L-methionine-dependent methyltransferases"/>
    <property type="match status" value="1"/>
</dbReference>
<evidence type="ECO:0000256" key="5">
    <source>
        <dbReference type="ARBA" id="ARBA00042266"/>
    </source>
</evidence>
<organism evidence="6 7">
    <name type="scientific">Caenorhabditis japonica</name>
    <dbReference type="NCBI Taxonomy" id="281687"/>
    <lineage>
        <taxon>Eukaryota</taxon>
        <taxon>Metazoa</taxon>
        <taxon>Ecdysozoa</taxon>
        <taxon>Nematoda</taxon>
        <taxon>Chromadorea</taxon>
        <taxon>Rhabditida</taxon>
        <taxon>Rhabditina</taxon>
        <taxon>Rhabditomorpha</taxon>
        <taxon>Rhabditoidea</taxon>
        <taxon>Rhabditidae</taxon>
        <taxon>Peloderinae</taxon>
        <taxon>Caenorhabditis</taxon>
    </lineage>
</organism>
<proteinExistence type="inferred from homology"/>
<evidence type="ECO:0000313" key="6">
    <source>
        <dbReference type="EnsemblMetazoa" id="CJA00534.1"/>
    </source>
</evidence>
<comment type="similarity">
    <text evidence="3">Belongs to the methyltransferase superfamily. ETFBKMT family.</text>
</comment>
<dbReference type="AlphaFoldDB" id="A0A8R1DEP7"/>
<dbReference type="InterPro" id="IPR050078">
    <property type="entry name" value="Ribosomal_L11_MeTrfase_PrmA"/>
</dbReference>
<reference evidence="6" key="2">
    <citation type="submission" date="2022-06" db="UniProtKB">
        <authorList>
            <consortium name="EnsemblMetazoa"/>
        </authorList>
    </citation>
    <scope>IDENTIFICATION</scope>
    <source>
        <strain evidence="6">DF5081</strain>
    </source>
</reference>
<name>A0A8R1DEP7_CAEJA</name>
<dbReference type="Proteomes" id="UP000005237">
    <property type="component" value="Unassembled WGS sequence"/>
</dbReference>
<evidence type="ECO:0000256" key="1">
    <source>
        <dbReference type="ARBA" id="ARBA00022603"/>
    </source>
</evidence>
<dbReference type="Pfam" id="PF06325">
    <property type="entry name" value="PrmA"/>
    <property type="match status" value="1"/>
</dbReference>
<dbReference type="GO" id="GO:0032259">
    <property type="term" value="P:methylation"/>
    <property type="evidence" value="ECO:0007669"/>
    <property type="project" value="UniProtKB-KW"/>
</dbReference>
<dbReference type="Gene3D" id="3.40.50.150">
    <property type="entry name" value="Vaccinia Virus protein VP39"/>
    <property type="match status" value="1"/>
</dbReference>
<protein>
    <recommendedName>
        <fullName evidence="5">ETFB lysine methyltransferase</fullName>
    </recommendedName>
    <alternativeName>
        <fullName evidence="4">Protein N-lysine methyltransferase METTL20</fullName>
    </alternativeName>
</protein>
<keyword evidence="7" id="KW-1185">Reference proteome</keyword>
<reference evidence="7" key="1">
    <citation type="submission" date="2010-08" db="EMBL/GenBank/DDBJ databases">
        <authorList>
            <consortium name="Caenorhabditis japonica Sequencing Consortium"/>
            <person name="Wilson R.K."/>
        </authorList>
    </citation>
    <scope>NUCLEOTIDE SEQUENCE [LARGE SCALE GENOMIC DNA]</scope>
    <source>
        <strain evidence="7">DF5081</strain>
    </source>
</reference>
<sequence>MRPNLTSAAKWIVRNTIISNESLTPELKLRLITIASPLWMSTPDACPLPDPYWAFYWPGGQGLSRYILDNENIFRGSKILDFGTGCGSATMAASICGASKILANDIDKYALVSTKLNFRLNNMKDSKVIYSAVNFLGNYEASSAFFSDQTDSSKNYVLLGDMFYDSDFAELLFSWLKRIQEKHEICVLVGDPDRHPLSEAEYLKKYGIL</sequence>
<dbReference type="GO" id="GO:0005759">
    <property type="term" value="C:mitochondrial matrix"/>
    <property type="evidence" value="ECO:0007669"/>
    <property type="project" value="TreeGrafter"/>
</dbReference>
<evidence type="ECO:0000256" key="4">
    <source>
        <dbReference type="ARBA" id="ARBA00041867"/>
    </source>
</evidence>